<evidence type="ECO:0000313" key="2">
    <source>
        <dbReference type="Proteomes" id="UP000001784"/>
    </source>
</evidence>
<gene>
    <name evidence="1" type="ordered locus">Sfum_1947</name>
</gene>
<dbReference type="HOGENOM" id="CLU_1199315_0_0_7"/>
<evidence type="ECO:0000313" key="1">
    <source>
        <dbReference type="EMBL" id="ABK17632.1"/>
    </source>
</evidence>
<sequence>MPVIECQSQPSVFRSAAKGAIMFKPGRFNGSLLLLAFAISLFLSAGGVRLAVAQPCNGIGQSVPGEVNIQPQWEPAIIPPTENLSSEGCLLVGTHNFTPSGGSPPYTWQVDVGTVEYEVDPETGTLNLTVDESDCGAVHVNLFDGMGRKVSTSACIDLNSQWVRTGAQGCCDWGSVCAVCVDGAFRYEVWIASPGMCGSTATCGLSSPCSACQPTGKDFVGWIKIWTRTCK</sequence>
<name>A0LJN0_SYNFM</name>
<dbReference type="AlphaFoldDB" id="A0LJN0"/>
<proteinExistence type="predicted"/>
<dbReference type="KEGG" id="sfu:Sfum_1947"/>
<organism evidence="1 2">
    <name type="scientific">Syntrophobacter fumaroxidans (strain DSM 10017 / MPOB)</name>
    <dbReference type="NCBI Taxonomy" id="335543"/>
    <lineage>
        <taxon>Bacteria</taxon>
        <taxon>Pseudomonadati</taxon>
        <taxon>Thermodesulfobacteriota</taxon>
        <taxon>Syntrophobacteria</taxon>
        <taxon>Syntrophobacterales</taxon>
        <taxon>Syntrophobacteraceae</taxon>
        <taxon>Syntrophobacter</taxon>
    </lineage>
</organism>
<dbReference type="EMBL" id="CP000478">
    <property type="protein sequence ID" value="ABK17632.1"/>
    <property type="molecule type" value="Genomic_DNA"/>
</dbReference>
<dbReference type="InParanoid" id="A0LJN0"/>
<accession>A0LJN0</accession>
<dbReference type="Proteomes" id="UP000001784">
    <property type="component" value="Chromosome"/>
</dbReference>
<reference evidence="1 2" key="1">
    <citation type="submission" date="2006-10" db="EMBL/GenBank/DDBJ databases">
        <title>Complete sequence of Syntrophobacter fumaroxidans MPOB.</title>
        <authorList>
            <consortium name="US DOE Joint Genome Institute"/>
            <person name="Copeland A."/>
            <person name="Lucas S."/>
            <person name="Lapidus A."/>
            <person name="Barry K."/>
            <person name="Detter J.C."/>
            <person name="Glavina del Rio T."/>
            <person name="Hammon N."/>
            <person name="Israni S."/>
            <person name="Pitluck S."/>
            <person name="Goltsman E.G."/>
            <person name="Martinez M."/>
            <person name="Schmutz J."/>
            <person name="Larimer F."/>
            <person name="Land M."/>
            <person name="Hauser L."/>
            <person name="Kyrpides N."/>
            <person name="Kim E."/>
            <person name="Boone D.R."/>
            <person name="Brockman F."/>
            <person name="Culley D."/>
            <person name="Ferry J."/>
            <person name="Gunsalus R."/>
            <person name="McInerney M.J."/>
            <person name="Morrison M."/>
            <person name="Plugge C."/>
            <person name="Rohlin L."/>
            <person name="Scholten J."/>
            <person name="Sieber J."/>
            <person name="Stams A.J.M."/>
            <person name="Worm P."/>
            <person name="Henstra A.M."/>
            <person name="Richardson P."/>
        </authorList>
    </citation>
    <scope>NUCLEOTIDE SEQUENCE [LARGE SCALE GENOMIC DNA]</scope>
    <source>
        <strain evidence="2">DSM 10017 / MPOB</strain>
    </source>
</reference>
<protein>
    <submittedName>
        <fullName evidence="1">Uncharacterized protein</fullName>
    </submittedName>
</protein>
<keyword evidence="2" id="KW-1185">Reference proteome</keyword>